<sequence length="337" mass="35701">MKRCLALIPMCCALAGPALANCAAAPDPVISLDYGSRYQDGDSSRSTLDEDSNAAVNDALRPVDDFIRDLASASDDVLRGGAKAQETADCVIAQIADWARADALSDLGSFTARLSVGARISGIAEAYRQVRPFASDLSAATTIEDWLHARATEQLAFWEKEATTGARVGNLRGWAALALLNVGEVTGDDALVAWASASAVRILCTARADGSLPQETKRGAYGLHYQFHALSPLTTIAARLDGVGRPITGLCGDALQRVVAYAFADYDAGGALTKGYSGKDQSYFDGTESLEPHELAFLPAYLRLFPGSPLVTRANALETLSNSKLGGNQRLLWDPES</sequence>
<keyword evidence="1 3" id="KW-0732">Signal</keyword>
<dbReference type="AlphaFoldDB" id="A0A0N7M0C5"/>
<evidence type="ECO:0000256" key="3">
    <source>
        <dbReference type="SAM" id="SignalP"/>
    </source>
</evidence>
<dbReference type="InterPro" id="IPR008929">
    <property type="entry name" value="Chondroitin_lyas"/>
</dbReference>
<feature type="domain" description="Alginate lyase" evidence="4">
    <location>
        <begin position="140"/>
        <end position="266"/>
    </location>
</feature>
<dbReference type="Proteomes" id="UP000054935">
    <property type="component" value="Unassembled WGS sequence"/>
</dbReference>
<feature type="chain" id="PRO_5006015747" evidence="3">
    <location>
        <begin position="21"/>
        <end position="337"/>
    </location>
</feature>
<dbReference type="EMBL" id="CYSE01000005">
    <property type="protein sequence ID" value="CUH80081.1"/>
    <property type="molecule type" value="Genomic_DNA"/>
</dbReference>
<dbReference type="STRING" id="441103.TRN7648_02801"/>
<evidence type="ECO:0000256" key="2">
    <source>
        <dbReference type="ARBA" id="ARBA00023239"/>
    </source>
</evidence>
<organism evidence="5 6">
    <name type="scientific">Tropicibacter naphthalenivorans</name>
    <dbReference type="NCBI Taxonomy" id="441103"/>
    <lineage>
        <taxon>Bacteria</taxon>
        <taxon>Pseudomonadati</taxon>
        <taxon>Pseudomonadota</taxon>
        <taxon>Alphaproteobacteria</taxon>
        <taxon>Rhodobacterales</taxon>
        <taxon>Roseobacteraceae</taxon>
        <taxon>Tropicibacter</taxon>
    </lineage>
</organism>
<dbReference type="GO" id="GO:0042597">
    <property type="term" value="C:periplasmic space"/>
    <property type="evidence" value="ECO:0007669"/>
    <property type="project" value="InterPro"/>
</dbReference>
<dbReference type="InterPro" id="IPR008397">
    <property type="entry name" value="Alginate_lyase_dom"/>
</dbReference>
<reference evidence="5 6" key="1">
    <citation type="submission" date="2015-09" db="EMBL/GenBank/DDBJ databases">
        <authorList>
            <consortium name="Swine Surveillance"/>
        </authorList>
    </citation>
    <scope>NUCLEOTIDE SEQUENCE [LARGE SCALE GENOMIC DNA]</scope>
    <source>
        <strain evidence="5 6">CECT 7648</strain>
    </source>
</reference>
<dbReference type="EC" id="4.2.2.3" evidence="5"/>
<gene>
    <name evidence="5" type="primary">algL</name>
    <name evidence="5" type="ORF">TRN7648_02801</name>
</gene>
<dbReference type="SUPFAM" id="SSF48230">
    <property type="entry name" value="Chondroitin AC/alginate lyase"/>
    <property type="match status" value="1"/>
</dbReference>
<evidence type="ECO:0000313" key="6">
    <source>
        <dbReference type="Proteomes" id="UP000054935"/>
    </source>
</evidence>
<dbReference type="RefSeq" id="WP_058248299.1">
    <property type="nucleotide sequence ID" value="NZ_CYSE01000005.1"/>
</dbReference>
<keyword evidence="2 5" id="KW-0456">Lyase</keyword>
<keyword evidence="6" id="KW-1185">Reference proteome</keyword>
<dbReference type="OrthoDB" id="7210452at2"/>
<evidence type="ECO:0000256" key="1">
    <source>
        <dbReference type="ARBA" id="ARBA00022729"/>
    </source>
</evidence>
<evidence type="ECO:0000259" key="4">
    <source>
        <dbReference type="Pfam" id="PF05426"/>
    </source>
</evidence>
<name>A0A0N7M0C5_9RHOB</name>
<protein>
    <submittedName>
        <fullName evidence="5">Alginate lyase</fullName>
        <ecNumber evidence="5">4.2.2.3</ecNumber>
    </submittedName>
</protein>
<dbReference type="Pfam" id="PF05426">
    <property type="entry name" value="Alginate_lyase"/>
    <property type="match status" value="1"/>
</dbReference>
<dbReference type="GO" id="GO:0045135">
    <property type="term" value="F:poly(beta-D-mannuronate) lyase activity"/>
    <property type="evidence" value="ECO:0007669"/>
    <property type="project" value="UniProtKB-EC"/>
</dbReference>
<accession>A0A0N7M0C5</accession>
<feature type="signal peptide" evidence="3">
    <location>
        <begin position="1"/>
        <end position="20"/>
    </location>
</feature>
<proteinExistence type="predicted"/>
<dbReference type="Gene3D" id="1.50.10.100">
    <property type="entry name" value="Chondroitin AC/alginate lyase"/>
    <property type="match status" value="1"/>
</dbReference>
<evidence type="ECO:0000313" key="5">
    <source>
        <dbReference type="EMBL" id="CUH80081.1"/>
    </source>
</evidence>